<name>A0ABV0UXM8_9TELE</name>
<dbReference type="EMBL" id="JAHRIQ010084813">
    <property type="protein sequence ID" value="MEQ2249297.1"/>
    <property type="molecule type" value="Genomic_DNA"/>
</dbReference>
<reference evidence="2 3" key="1">
    <citation type="submission" date="2021-06" db="EMBL/GenBank/DDBJ databases">
        <authorList>
            <person name="Palmer J.M."/>
        </authorList>
    </citation>
    <scope>NUCLEOTIDE SEQUENCE [LARGE SCALE GENOMIC DNA]</scope>
    <source>
        <strain evidence="3">if_2019</strain>
        <tissue evidence="2">Muscle</tissue>
    </source>
</reference>
<feature type="non-terminal residue" evidence="2">
    <location>
        <position position="121"/>
    </location>
</feature>
<keyword evidence="3" id="KW-1185">Reference proteome</keyword>
<evidence type="ECO:0000313" key="2">
    <source>
        <dbReference type="EMBL" id="MEQ2249297.1"/>
    </source>
</evidence>
<gene>
    <name evidence="2" type="primary">CDKL5_4</name>
    <name evidence="2" type="ORF">ILYODFUR_027823</name>
</gene>
<protein>
    <submittedName>
        <fullName evidence="2">Cyclin-dependent kinase-like 5</fullName>
    </submittedName>
</protein>
<sequence length="121" mass="13530">MIIVSPVPQVGLYHDQQAEDGGSSKENRNIYSESMPRRVGSFYRVPSPRPDNSFHDSRGQGRDPGLSGDGSSLTNHSKRQPAFDPWTGPDTVVLNANEPSKEKEKQGFFRAIKKKKKKTQM</sequence>
<proteinExistence type="predicted"/>
<organism evidence="2 3">
    <name type="scientific">Ilyodon furcidens</name>
    <name type="common">goldbreast splitfin</name>
    <dbReference type="NCBI Taxonomy" id="33524"/>
    <lineage>
        <taxon>Eukaryota</taxon>
        <taxon>Metazoa</taxon>
        <taxon>Chordata</taxon>
        <taxon>Craniata</taxon>
        <taxon>Vertebrata</taxon>
        <taxon>Euteleostomi</taxon>
        <taxon>Actinopterygii</taxon>
        <taxon>Neopterygii</taxon>
        <taxon>Teleostei</taxon>
        <taxon>Neoteleostei</taxon>
        <taxon>Acanthomorphata</taxon>
        <taxon>Ovalentaria</taxon>
        <taxon>Atherinomorphae</taxon>
        <taxon>Cyprinodontiformes</taxon>
        <taxon>Goodeidae</taxon>
        <taxon>Ilyodon</taxon>
    </lineage>
</organism>
<accession>A0ABV0UXM8</accession>
<evidence type="ECO:0000313" key="3">
    <source>
        <dbReference type="Proteomes" id="UP001482620"/>
    </source>
</evidence>
<dbReference type="Proteomes" id="UP001482620">
    <property type="component" value="Unassembled WGS sequence"/>
</dbReference>
<comment type="caution">
    <text evidence="2">The sequence shown here is derived from an EMBL/GenBank/DDBJ whole genome shotgun (WGS) entry which is preliminary data.</text>
</comment>
<feature type="region of interest" description="Disordered" evidence="1">
    <location>
        <begin position="1"/>
        <end position="121"/>
    </location>
</feature>
<feature type="compositionally biased region" description="Basic and acidic residues" evidence="1">
    <location>
        <begin position="52"/>
        <end position="61"/>
    </location>
</feature>
<feature type="compositionally biased region" description="Basic residues" evidence="1">
    <location>
        <begin position="111"/>
        <end position="121"/>
    </location>
</feature>
<evidence type="ECO:0000256" key="1">
    <source>
        <dbReference type="SAM" id="MobiDB-lite"/>
    </source>
</evidence>